<dbReference type="Proteomes" id="UP000027195">
    <property type="component" value="Unassembled WGS sequence"/>
</dbReference>
<evidence type="ECO:0000313" key="4">
    <source>
        <dbReference type="Proteomes" id="UP000027195"/>
    </source>
</evidence>
<dbReference type="AlphaFoldDB" id="A0A067MQR9"/>
<evidence type="ECO:0000256" key="1">
    <source>
        <dbReference type="SAM" id="MobiDB-lite"/>
    </source>
</evidence>
<dbReference type="InterPro" id="IPR000953">
    <property type="entry name" value="Chromo/chromo_shadow_dom"/>
</dbReference>
<evidence type="ECO:0000259" key="2">
    <source>
        <dbReference type="PROSITE" id="PS50013"/>
    </source>
</evidence>
<dbReference type="Pfam" id="PF00385">
    <property type="entry name" value="Chromo"/>
    <property type="match status" value="1"/>
</dbReference>
<dbReference type="SMART" id="SM00298">
    <property type="entry name" value="CHROMO"/>
    <property type="match status" value="1"/>
</dbReference>
<dbReference type="GO" id="GO:0006338">
    <property type="term" value="P:chromatin remodeling"/>
    <property type="evidence" value="ECO:0007669"/>
    <property type="project" value="UniProtKB-ARBA"/>
</dbReference>
<name>A0A067MQR9_BOTB1</name>
<feature type="compositionally biased region" description="Polar residues" evidence="1">
    <location>
        <begin position="9"/>
        <end position="18"/>
    </location>
</feature>
<reference evidence="4" key="1">
    <citation type="journal article" date="2014" name="Proc. Natl. Acad. Sci. U.S.A.">
        <title>Extensive sampling of basidiomycete genomes demonstrates inadequacy of the white-rot/brown-rot paradigm for wood decay fungi.</title>
        <authorList>
            <person name="Riley R."/>
            <person name="Salamov A.A."/>
            <person name="Brown D.W."/>
            <person name="Nagy L.G."/>
            <person name="Floudas D."/>
            <person name="Held B.W."/>
            <person name="Levasseur A."/>
            <person name="Lombard V."/>
            <person name="Morin E."/>
            <person name="Otillar R."/>
            <person name="Lindquist E.A."/>
            <person name="Sun H."/>
            <person name="LaButti K.M."/>
            <person name="Schmutz J."/>
            <person name="Jabbour D."/>
            <person name="Luo H."/>
            <person name="Baker S.E."/>
            <person name="Pisabarro A.G."/>
            <person name="Walton J.D."/>
            <person name="Blanchette R.A."/>
            <person name="Henrissat B."/>
            <person name="Martin F."/>
            <person name="Cullen D."/>
            <person name="Hibbett D.S."/>
            <person name="Grigoriev I.V."/>
        </authorList>
    </citation>
    <scope>NUCLEOTIDE SEQUENCE [LARGE SCALE GENOMIC DNA]</scope>
    <source>
        <strain evidence="4">FD-172 SS1</strain>
    </source>
</reference>
<keyword evidence="4" id="KW-1185">Reference proteome</keyword>
<feature type="region of interest" description="Disordered" evidence="1">
    <location>
        <begin position="1"/>
        <end position="24"/>
    </location>
</feature>
<proteinExistence type="predicted"/>
<dbReference type="HOGENOM" id="CLU_1777129_0_0_1"/>
<dbReference type="EMBL" id="KL198025">
    <property type="protein sequence ID" value="KDQ17055.1"/>
    <property type="molecule type" value="Genomic_DNA"/>
</dbReference>
<dbReference type="SUPFAM" id="SSF54160">
    <property type="entry name" value="Chromo domain-like"/>
    <property type="match status" value="1"/>
</dbReference>
<dbReference type="CDD" id="cd00024">
    <property type="entry name" value="CD_CSD"/>
    <property type="match status" value="1"/>
</dbReference>
<dbReference type="OrthoDB" id="3341476at2759"/>
<accession>A0A067MQR9</accession>
<dbReference type="Gene3D" id="2.40.50.40">
    <property type="match status" value="1"/>
</dbReference>
<dbReference type="InterPro" id="IPR016197">
    <property type="entry name" value="Chromo-like_dom_sf"/>
</dbReference>
<organism evidence="3 4">
    <name type="scientific">Botryobasidium botryosum (strain FD-172 SS1)</name>
    <dbReference type="NCBI Taxonomy" id="930990"/>
    <lineage>
        <taxon>Eukaryota</taxon>
        <taxon>Fungi</taxon>
        <taxon>Dikarya</taxon>
        <taxon>Basidiomycota</taxon>
        <taxon>Agaricomycotina</taxon>
        <taxon>Agaricomycetes</taxon>
        <taxon>Cantharellales</taxon>
        <taxon>Botryobasidiaceae</taxon>
        <taxon>Botryobasidium</taxon>
    </lineage>
</organism>
<evidence type="ECO:0000313" key="3">
    <source>
        <dbReference type="EMBL" id="KDQ17055.1"/>
    </source>
</evidence>
<dbReference type="InterPro" id="IPR023780">
    <property type="entry name" value="Chromo_domain"/>
</dbReference>
<dbReference type="PROSITE" id="PS50013">
    <property type="entry name" value="CHROMO_2"/>
    <property type="match status" value="1"/>
</dbReference>
<gene>
    <name evidence="3" type="ORF">BOTBODRAFT_172650</name>
</gene>
<dbReference type="InParanoid" id="A0A067MQR9"/>
<feature type="domain" description="Chromo" evidence="2">
    <location>
        <begin position="39"/>
        <end position="99"/>
    </location>
</feature>
<sequence length="146" mass="16480">MDIWDLSRTPGTPHSSAIHNVPPPPSIHLNTSNNDSTWLEVHNILDVWKIGHHFKYFIDWKGRPIDERSWVPLSDLSTGLNELIIHFHQHHKSKPKPHDLDITPIKPWNIIDNSIPPSPIPSTPTISSSTNVAPGYVPLPSRTILP</sequence>
<protein>
    <recommendedName>
        <fullName evidence="2">Chromo domain-containing protein</fullName>
    </recommendedName>
</protein>